<name>A0A7X8RGM3_9CORY</name>
<dbReference type="Proteomes" id="UP000568696">
    <property type="component" value="Unassembled WGS sequence"/>
</dbReference>
<dbReference type="InterPro" id="IPR036465">
    <property type="entry name" value="vWFA_dom_sf"/>
</dbReference>
<protein>
    <recommendedName>
        <fullName evidence="5">von Willebrand factor type A domain-containing protein</fullName>
    </recommendedName>
</protein>
<organism evidence="3 4">
    <name type="scientific">Corynebacterium pollutisoli</name>
    <dbReference type="NCBI Taxonomy" id="1610489"/>
    <lineage>
        <taxon>Bacteria</taxon>
        <taxon>Bacillati</taxon>
        <taxon>Actinomycetota</taxon>
        <taxon>Actinomycetes</taxon>
        <taxon>Mycobacteriales</taxon>
        <taxon>Corynebacteriaceae</taxon>
        <taxon>Corynebacterium</taxon>
    </lineage>
</organism>
<gene>
    <name evidence="3" type="ORF">GX356_04140</name>
</gene>
<feature type="region of interest" description="Disordered" evidence="1">
    <location>
        <begin position="144"/>
        <end position="168"/>
    </location>
</feature>
<sequence length="329" mass="34042">MGRHRSESTSFSIAGWVIAAIIAAIVLIAGLIWWFGFRDDEPQPQAQECIEGELTLPVAGDAADLIGAYNDSDPVVRDHCVTAEPVEDIAQAAVVVTDGEPELGDRTVSSAVPVTGGTAHVLNPAGDITEEQTRAAADFAKFSEVEAPTTTTAETTEETTAEAAPPAAPGSTLILFDTSAQSDPVHQQATDAISRLSRDLGAEGQQVALWNYSSPLNPGVTQGWRNNVGFSDGTEAAEVVQRFGTGGVPQTRSAVVAAVATAADQARSTGEAVRVLVVTTGTAQDMDDATFASAFEQARGEADVIVEVAHLGEGETDAALAAVSTPTEL</sequence>
<dbReference type="AlphaFoldDB" id="A0A7X8RGM3"/>
<evidence type="ECO:0000256" key="2">
    <source>
        <dbReference type="SAM" id="Phobius"/>
    </source>
</evidence>
<proteinExistence type="predicted"/>
<keyword evidence="2" id="KW-0812">Transmembrane</keyword>
<dbReference type="Gene3D" id="3.40.50.410">
    <property type="entry name" value="von Willebrand factor, type A domain"/>
    <property type="match status" value="1"/>
</dbReference>
<keyword evidence="2" id="KW-0472">Membrane</keyword>
<feature type="transmembrane region" description="Helical" evidence="2">
    <location>
        <begin position="12"/>
        <end position="35"/>
    </location>
</feature>
<evidence type="ECO:0000313" key="4">
    <source>
        <dbReference type="Proteomes" id="UP000568696"/>
    </source>
</evidence>
<comment type="caution">
    <text evidence="3">The sequence shown here is derived from an EMBL/GenBank/DDBJ whole genome shotgun (WGS) entry which is preliminary data.</text>
</comment>
<evidence type="ECO:0008006" key="5">
    <source>
        <dbReference type="Google" id="ProtNLM"/>
    </source>
</evidence>
<keyword evidence="2" id="KW-1133">Transmembrane helix</keyword>
<evidence type="ECO:0000256" key="1">
    <source>
        <dbReference type="SAM" id="MobiDB-lite"/>
    </source>
</evidence>
<accession>A0A7X8RGM3</accession>
<dbReference type="EMBL" id="JAAYSN010000104">
    <property type="protein sequence ID" value="NLP38897.1"/>
    <property type="molecule type" value="Genomic_DNA"/>
</dbReference>
<reference evidence="3 4" key="1">
    <citation type="journal article" date="2020" name="Biotechnol. Biofuels">
        <title>New insights from the biogas microbiome by comprehensive genome-resolved metagenomics of nearly 1600 species originating from multiple anaerobic digesters.</title>
        <authorList>
            <person name="Campanaro S."/>
            <person name="Treu L."/>
            <person name="Rodriguez-R L.M."/>
            <person name="Kovalovszki A."/>
            <person name="Ziels R.M."/>
            <person name="Maus I."/>
            <person name="Zhu X."/>
            <person name="Kougias P.G."/>
            <person name="Basile A."/>
            <person name="Luo G."/>
            <person name="Schluter A."/>
            <person name="Konstantinidis K.T."/>
            <person name="Angelidaki I."/>
        </authorList>
    </citation>
    <scope>NUCLEOTIDE SEQUENCE [LARGE SCALE GENOMIC DNA]</scope>
    <source>
        <strain evidence="3">AS23ysBPME_344</strain>
    </source>
</reference>
<evidence type="ECO:0000313" key="3">
    <source>
        <dbReference type="EMBL" id="NLP38897.1"/>
    </source>
</evidence>
<dbReference type="SUPFAM" id="SSF53300">
    <property type="entry name" value="vWA-like"/>
    <property type="match status" value="1"/>
</dbReference>